<sequence length="198" mass="21105">MNMWKKLLMGSLVLGTVVSCNGSVVQGMVPVAVTPSVEGLRMSVDYTKNTTTGVTGVTVTRNSGTVKFAAFPGSAGFQVQRYKIETFDESLTQLATIEHTLAVSVEAPPLSGTGAGQVKTTTAALPQDPLFPDEVQQHYVNLCLSNYLDPNRGVDDPVCPKLKVRFTFTGISLADQTTKNVTATFDFQPGFSYTVTGG</sequence>
<dbReference type="Proteomes" id="UP000321306">
    <property type="component" value="Unassembled WGS sequence"/>
</dbReference>
<keyword evidence="3" id="KW-1185">Reference proteome</keyword>
<evidence type="ECO:0008006" key="4">
    <source>
        <dbReference type="Google" id="ProtNLM"/>
    </source>
</evidence>
<accession>A0A511NB32</accession>
<evidence type="ECO:0000313" key="2">
    <source>
        <dbReference type="EMBL" id="GEM49797.1"/>
    </source>
</evidence>
<evidence type="ECO:0000256" key="1">
    <source>
        <dbReference type="SAM" id="SignalP"/>
    </source>
</evidence>
<feature type="chain" id="PRO_5021920105" description="Lipoprotein" evidence="1">
    <location>
        <begin position="23"/>
        <end position="198"/>
    </location>
</feature>
<dbReference type="RefSeq" id="WP_146891054.1">
    <property type="nucleotide sequence ID" value="NZ_BJXB01000044.1"/>
</dbReference>
<proteinExistence type="predicted"/>
<feature type="signal peptide" evidence="1">
    <location>
        <begin position="1"/>
        <end position="22"/>
    </location>
</feature>
<reference evidence="2 3" key="1">
    <citation type="submission" date="2019-07" db="EMBL/GenBank/DDBJ databases">
        <title>Whole genome shotgun sequence of Deinococcus cellulosilyticus NBRC 106333.</title>
        <authorList>
            <person name="Hosoyama A."/>
            <person name="Uohara A."/>
            <person name="Ohji S."/>
            <person name="Ichikawa N."/>
        </authorList>
    </citation>
    <scope>NUCLEOTIDE SEQUENCE [LARGE SCALE GENOMIC DNA]</scope>
    <source>
        <strain evidence="2 3">NBRC 106333</strain>
    </source>
</reference>
<protein>
    <recommendedName>
        <fullName evidence="4">Lipoprotein</fullName>
    </recommendedName>
</protein>
<name>A0A511NB32_DEIC1</name>
<dbReference type="AlphaFoldDB" id="A0A511NB32"/>
<organism evidence="2 3">
    <name type="scientific">Deinococcus cellulosilyticus (strain DSM 18568 / NBRC 106333 / KACC 11606 / 5516J-15)</name>
    <dbReference type="NCBI Taxonomy" id="1223518"/>
    <lineage>
        <taxon>Bacteria</taxon>
        <taxon>Thermotogati</taxon>
        <taxon>Deinococcota</taxon>
        <taxon>Deinococci</taxon>
        <taxon>Deinococcales</taxon>
        <taxon>Deinococcaceae</taxon>
        <taxon>Deinococcus</taxon>
    </lineage>
</organism>
<dbReference type="EMBL" id="BJXB01000044">
    <property type="protein sequence ID" value="GEM49797.1"/>
    <property type="molecule type" value="Genomic_DNA"/>
</dbReference>
<comment type="caution">
    <text evidence="2">The sequence shown here is derived from an EMBL/GenBank/DDBJ whole genome shotgun (WGS) entry which is preliminary data.</text>
</comment>
<evidence type="ECO:0000313" key="3">
    <source>
        <dbReference type="Proteomes" id="UP000321306"/>
    </source>
</evidence>
<gene>
    <name evidence="2" type="ORF">DC3_54320</name>
</gene>
<dbReference type="PROSITE" id="PS51257">
    <property type="entry name" value="PROKAR_LIPOPROTEIN"/>
    <property type="match status" value="1"/>
</dbReference>
<keyword evidence="1" id="KW-0732">Signal</keyword>